<organism evidence="2 3">
    <name type="scientific">Plutella xylostella</name>
    <name type="common">Diamondback moth</name>
    <name type="synonym">Plutella maculipennis</name>
    <dbReference type="NCBI Taxonomy" id="51655"/>
    <lineage>
        <taxon>Eukaryota</taxon>
        <taxon>Metazoa</taxon>
        <taxon>Ecdysozoa</taxon>
        <taxon>Arthropoda</taxon>
        <taxon>Hexapoda</taxon>
        <taxon>Insecta</taxon>
        <taxon>Pterygota</taxon>
        <taxon>Neoptera</taxon>
        <taxon>Endopterygota</taxon>
        <taxon>Lepidoptera</taxon>
        <taxon>Glossata</taxon>
        <taxon>Ditrysia</taxon>
        <taxon>Yponomeutoidea</taxon>
        <taxon>Plutellidae</taxon>
        <taxon>Plutella</taxon>
    </lineage>
</organism>
<feature type="coiled-coil region" evidence="1">
    <location>
        <begin position="178"/>
        <end position="205"/>
    </location>
</feature>
<evidence type="ECO:0000313" key="2">
    <source>
        <dbReference type="EMBL" id="CAG9112757.1"/>
    </source>
</evidence>
<keyword evidence="3" id="KW-1185">Reference proteome</keyword>
<dbReference type="InterPro" id="IPR009062">
    <property type="entry name" value="Smac/DIABLO-like_sf"/>
</dbReference>
<protein>
    <submittedName>
        <fullName evidence="2">(diamondback moth) hypothetical protein</fullName>
    </submittedName>
</protein>
<gene>
    <name evidence="2" type="ORF">PLXY2_LOCUS5039</name>
</gene>
<dbReference type="SUPFAM" id="SSF46984">
    <property type="entry name" value="Smac/diablo"/>
    <property type="match status" value="1"/>
</dbReference>
<proteinExistence type="predicted"/>
<comment type="caution">
    <text evidence="2">The sequence shown here is derived from an EMBL/GenBank/DDBJ whole genome shotgun (WGS) entry which is preliminary data.</text>
</comment>
<sequence length="235" mass="26624">MFRSSVLSLFRNLCRTPRKTIITKIRNHAPVPLAFISTVYCDIKNEESIDANDEMAWDEDKLGHEFLIRQATTVNVNAATQLLTVTLVAIQDTSERLRDVLSKEITLVQQAMEWGEDGTPPHHWDQLVALRGALSDLKHNLRTLISYMDYAEKIATVAAEISYLSGNIAASDAICERIDHACRAYKAQKQKVDELQLESLELQQKAIIHAPHLEDKIIDKEPIQDSKNKACFDKK</sequence>
<name>A0A8S4EAF0_PLUXY</name>
<accession>A0A8S4EAF0</accession>
<dbReference type="GO" id="GO:0006915">
    <property type="term" value="P:apoptotic process"/>
    <property type="evidence" value="ECO:0007669"/>
    <property type="project" value="InterPro"/>
</dbReference>
<reference evidence="2" key="1">
    <citation type="submission" date="2020-11" db="EMBL/GenBank/DDBJ databases">
        <authorList>
            <person name="Whiteford S."/>
        </authorList>
    </citation>
    <scope>NUCLEOTIDE SEQUENCE</scope>
</reference>
<keyword evidence="1" id="KW-0175">Coiled coil</keyword>
<evidence type="ECO:0000313" key="3">
    <source>
        <dbReference type="Proteomes" id="UP000653454"/>
    </source>
</evidence>
<evidence type="ECO:0000256" key="1">
    <source>
        <dbReference type="SAM" id="Coils"/>
    </source>
</evidence>
<dbReference type="EMBL" id="CAJHNJ030000014">
    <property type="protein sequence ID" value="CAG9112757.1"/>
    <property type="molecule type" value="Genomic_DNA"/>
</dbReference>
<dbReference type="Proteomes" id="UP000653454">
    <property type="component" value="Unassembled WGS sequence"/>
</dbReference>
<dbReference type="AlphaFoldDB" id="A0A8S4EAF0"/>
<dbReference type="Gene3D" id="1.20.58.70">
    <property type="match status" value="1"/>
</dbReference>
<dbReference type="GO" id="GO:0005739">
    <property type="term" value="C:mitochondrion"/>
    <property type="evidence" value="ECO:0007669"/>
    <property type="project" value="InterPro"/>
</dbReference>